<organism evidence="1 2">
    <name type="scientific">Cichorium intybus</name>
    <name type="common">Chicory</name>
    <dbReference type="NCBI Taxonomy" id="13427"/>
    <lineage>
        <taxon>Eukaryota</taxon>
        <taxon>Viridiplantae</taxon>
        <taxon>Streptophyta</taxon>
        <taxon>Embryophyta</taxon>
        <taxon>Tracheophyta</taxon>
        <taxon>Spermatophyta</taxon>
        <taxon>Magnoliopsida</taxon>
        <taxon>eudicotyledons</taxon>
        <taxon>Gunneridae</taxon>
        <taxon>Pentapetalae</taxon>
        <taxon>asterids</taxon>
        <taxon>campanulids</taxon>
        <taxon>Asterales</taxon>
        <taxon>Asteraceae</taxon>
        <taxon>Cichorioideae</taxon>
        <taxon>Cichorieae</taxon>
        <taxon>Cichoriinae</taxon>
        <taxon>Cichorium</taxon>
    </lineage>
</organism>
<reference evidence="1 2" key="2">
    <citation type="journal article" date="2022" name="Mol. Ecol. Resour.">
        <title>The genomes of chicory, endive, great burdock and yacon provide insights into Asteraceae paleo-polyploidization history and plant inulin production.</title>
        <authorList>
            <person name="Fan W."/>
            <person name="Wang S."/>
            <person name="Wang H."/>
            <person name="Wang A."/>
            <person name="Jiang F."/>
            <person name="Liu H."/>
            <person name="Zhao H."/>
            <person name="Xu D."/>
            <person name="Zhang Y."/>
        </authorList>
    </citation>
    <scope>NUCLEOTIDE SEQUENCE [LARGE SCALE GENOMIC DNA]</scope>
    <source>
        <strain evidence="2">cv. Punajuju</strain>
        <tissue evidence="1">Leaves</tissue>
    </source>
</reference>
<accession>A0ACB9G6X5</accession>
<protein>
    <submittedName>
        <fullName evidence="1">Uncharacterized protein</fullName>
    </submittedName>
</protein>
<keyword evidence="2" id="KW-1185">Reference proteome</keyword>
<proteinExistence type="predicted"/>
<evidence type="ECO:0000313" key="1">
    <source>
        <dbReference type="EMBL" id="KAI3778810.1"/>
    </source>
</evidence>
<dbReference type="Proteomes" id="UP001055811">
    <property type="component" value="Linkage Group LG02"/>
</dbReference>
<gene>
    <name evidence="1" type="ORF">L2E82_08195</name>
</gene>
<evidence type="ECO:0000313" key="2">
    <source>
        <dbReference type="Proteomes" id="UP001055811"/>
    </source>
</evidence>
<comment type="caution">
    <text evidence="1">The sequence shown here is derived from an EMBL/GenBank/DDBJ whole genome shotgun (WGS) entry which is preliminary data.</text>
</comment>
<sequence>MIAMVTMLLWIRVSVLMTTDATFLHSHQMQASHELGYDDHQQVLSPVLSRKLMIQEMVEENNGDQDLLFDNDQKEAILDEPQKNGEEMKVNTANRYDPTRFTSMDYSHVRRRRPIHNNSSPKPNNSP</sequence>
<reference evidence="2" key="1">
    <citation type="journal article" date="2022" name="Mol. Ecol. Resour.">
        <title>The genomes of chicory, endive, great burdock and yacon provide insights into Asteraceae palaeo-polyploidization history and plant inulin production.</title>
        <authorList>
            <person name="Fan W."/>
            <person name="Wang S."/>
            <person name="Wang H."/>
            <person name="Wang A."/>
            <person name="Jiang F."/>
            <person name="Liu H."/>
            <person name="Zhao H."/>
            <person name="Xu D."/>
            <person name="Zhang Y."/>
        </authorList>
    </citation>
    <scope>NUCLEOTIDE SEQUENCE [LARGE SCALE GENOMIC DNA]</scope>
    <source>
        <strain evidence="2">cv. Punajuju</strain>
    </source>
</reference>
<dbReference type="EMBL" id="CM042010">
    <property type="protein sequence ID" value="KAI3778810.1"/>
    <property type="molecule type" value="Genomic_DNA"/>
</dbReference>
<name>A0ACB9G6X5_CICIN</name>